<gene>
    <name evidence="3" type="ORF">BKA21_002407</name>
    <name evidence="2" type="ORF">Col01nite_15150</name>
</gene>
<evidence type="ECO:0000313" key="5">
    <source>
        <dbReference type="Proteomes" id="UP000618382"/>
    </source>
</evidence>
<evidence type="ECO:0000313" key="4">
    <source>
        <dbReference type="Proteomes" id="UP000577956"/>
    </source>
</evidence>
<sequence>MTWRTVDVGWADYDLFHGPAGLVLAGAARAADTAVVAPAARHLAGACDAALSGLRAGTDVDPRSAFNVGRVNTGVGHGAAGVASALRHAAETLDDGQQYLPALRRVCAWLLEQAYLTDDGLVTWPPVGRDGAPATGHADRRQAWCYGTPGVAWALLEAGRVLHDPDLRTLGTEAMASFCRVFDPDLHLEAHGSAEGLAVCHGAAGTLAVADAFARHADLDAAAVLRASLLAHLARHADDVRAVAATDMTTLTGASGVVATMLVAQGAARDHLPQLTLR</sequence>
<evidence type="ECO:0000313" key="2">
    <source>
        <dbReference type="EMBL" id="GIG32356.1"/>
    </source>
</evidence>
<dbReference type="Proteomes" id="UP000577956">
    <property type="component" value="Unassembled WGS sequence"/>
</dbReference>
<dbReference type="EMBL" id="JACCBK010000001">
    <property type="protein sequence ID" value="NYD86858.1"/>
    <property type="molecule type" value="Genomic_DNA"/>
</dbReference>
<dbReference type="Pfam" id="PF05147">
    <property type="entry name" value="LANC_like"/>
    <property type="match status" value="1"/>
</dbReference>
<comment type="caution">
    <text evidence="3">The sequence shown here is derived from an EMBL/GenBank/DDBJ whole genome shotgun (WGS) entry which is preliminary data.</text>
</comment>
<feature type="binding site" evidence="1">
    <location>
        <position position="201"/>
    </location>
    <ligand>
        <name>Zn(2+)</name>
        <dbReference type="ChEBI" id="CHEBI:29105"/>
    </ligand>
</feature>
<dbReference type="RefSeq" id="WP_140459356.1">
    <property type="nucleotide sequence ID" value="NZ_BONN01000003.1"/>
</dbReference>
<dbReference type="GO" id="GO:0046872">
    <property type="term" value="F:metal ion binding"/>
    <property type="evidence" value="ECO:0007669"/>
    <property type="project" value="UniProtKB-KW"/>
</dbReference>
<dbReference type="PRINTS" id="PR01950">
    <property type="entry name" value="LANCSUPER"/>
</dbReference>
<evidence type="ECO:0000313" key="3">
    <source>
        <dbReference type="EMBL" id="NYD86858.1"/>
    </source>
</evidence>
<dbReference type="Proteomes" id="UP000618382">
    <property type="component" value="Unassembled WGS sequence"/>
</dbReference>
<feature type="binding site" evidence="1">
    <location>
        <position position="200"/>
    </location>
    <ligand>
        <name>Zn(2+)</name>
        <dbReference type="ChEBI" id="CHEBI:29105"/>
    </ligand>
</feature>
<dbReference type="EMBL" id="BONN01000003">
    <property type="protein sequence ID" value="GIG32356.1"/>
    <property type="molecule type" value="Genomic_DNA"/>
</dbReference>
<protein>
    <submittedName>
        <fullName evidence="3">Lantibiotic modifying enzyme</fullName>
    </submittedName>
</protein>
<dbReference type="SUPFAM" id="SSF158745">
    <property type="entry name" value="LanC-like"/>
    <property type="match status" value="1"/>
</dbReference>
<accession>A0A7Y9FGD8</accession>
<keyword evidence="1" id="KW-0479">Metal-binding</keyword>
<name>A0A7Y9FGD8_9CELL</name>
<keyword evidence="5" id="KW-1185">Reference proteome</keyword>
<organism evidence="3 4">
    <name type="scientific">Cellulomonas oligotrophica</name>
    <dbReference type="NCBI Taxonomy" id="931536"/>
    <lineage>
        <taxon>Bacteria</taxon>
        <taxon>Bacillati</taxon>
        <taxon>Actinomycetota</taxon>
        <taxon>Actinomycetes</taxon>
        <taxon>Micrococcales</taxon>
        <taxon>Cellulomonadaceae</taxon>
        <taxon>Cellulomonas</taxon>
    </lineage>
</organism>
<dbReference type="PRINTS" id="PR01955">
    <property type="entry name" value="LANCFRANKIA"/>
</dbReference>
<keyword evidence="1" id="KW-0862">Zinc</keyword>
<reference evidence="3 4" key="1">
    <citation type="submission" date="2020-07" db="EMBL/GenBank/DDBJ databases">
        <title>Sequencing the genomes of 1000 actinobacteria strains.</title>
        <authorList>
            <person name="Klenk H.-P."/>
        </authorList>
    </citation>
    <scope>NUCLEOTIDE SEQUENCE [LARGE SCALE GENOMIC DNA]</scope>
    <source>
        <strain evidence="3 4">DSM 24482</strain>
    </source>
</reference>
<evidence type="ECO:0000256" key="1">
    <source>
        <dbReference type="PIRSR" id="PIRSR607822-1"/>
    </source>
</evidence>
<dbReference type="GO" id="GO:0031179">
    <property type="term" value="P:peptide modification"/>
    <property type="evidence" value="ECO:0007669"/>
    <property type="project" value="InterPro"/>
</dbReference>
<dbReference type="InterPro" id="IPR007822">
    <property type="entry name" value="LANC-like"/>
</dbReference>
<proteinExistence type="predicted"/>
<dbReference type="SMART" id="SM01260">
    <property type="entry name" value="LANC_like"/>
    <property type="match status" value="1"/>
</dbReference>
<dbReference type="AlphaFoldDB" id="A0A7Y9FGD8"/>
<dbReference type="Gene3D" id="1.50.10.20">
    <property type="match status" value="1"/>
</dbReference>
<feature type="binding site" evidence="1">
    <location>
        <position position="145"/>
    </location>
    <ligand>
        <name>Zn(2+)</name>
        <dbReference type="ChEBI" id="CHEBI:29105"/>
    </ligand>
</feature>
<reference evidence="2 5" key="2">
    <citation type="submission" date="2021-01" db="EMBL/GenBank/DDBJ databases">
        <title>Whole genome shotgun sequence of Cellulomonas oligotrophica NBRC 109435.</title>
        <authorList>
            <person name="Komaki H."/>
            <person name="Tamura T."/>
        </authorList>
    </citation>
    <scope>NUCLEOTIDE SEQUENCE [LARGE SCALE GENOMIC DNA]</scope>
    <source>
        <strain evidence="2 5">NBRC 109435</strain>
    </source>
</reference>